<accession>A0AA88V6C7</accession>
<dbReference type="EMBL" id="JAVXUP010002547">
    <property type="protein sequence ID" value="KAK3002692.1"/>
    <property type="molecule type" value="Genomic_DNA"/>
</dbReference>
<dbReference type="Proteomes" id="UP001188597">
    <property type="component" value="Unassembled WGS sequence"/>
</dbReference>
<comment type="caution">
    <text evidence="1">The sequence shown here is derived from an EMBL/GenBank/DDBJ whole genome shotgun (WGS) entry which is preliminary data.</text>
</comment>
<name>A0AA88V6C7_9ASTE</name>
<evidence type="ECO:0000313" key="2">
    <source>
        <dbReference type="Proteomes" id="UP001188597"/>
    </source>
</evidence>
<organism evidence="1 2">
    <name type="scientific">Escallonia herrerae</name>
    <dbReference type="NCBI Taxonomy" id="1293975"/>
    <lineage>
        <taxon>Eukaryota</taxon>
        <taxon>Viridiplantae</taxon>
        <taxon>Streptophyta</taxon>
        <taxon>Embryophyta</taxon>
        <taxon>Tracheophyta</taxon>
        <taxon>Spermatophyta</taxon>
        <taxon>Magnoliopsida</taxon>
        <taxon>eudicotyledons</taxon>
        <taxon>Gunneridae</taxon>
        <taxon>Pentapetalae</taxon>
        <taxon>asterids</taxon>
        <taxon>campanulids</taxon>
        <taxon>Escalloniales</taxon>
        <taxon>Escalloniaceae</taxon>
        <taxon>Escallonia</taxon>
    </lineage>
</organism>
<dbReference type="AlphaFoldDB" id="A0AA88V6C7"/>
<evidence type="ECO:0000313" key="1">
    <source>
        <dbReference type="EMBL" id="KAK3002692.1"/>
    </source>
</evidence>
<gene>
    <name evidence="1" type="ORF">RJ639_018004</name>
</gene>
<reference evidence="1" key="1">
    <citation type="submission" date="2022-12" db="EMBL/GenBank/DDBJ databases">
        <title>Draft genome assemblies for two species of Escallonia (Escalloniales).</title>
        <authorList>
            <person name="Chanderbali A."/>
            <person name="Dervinis C."/>
            <person name="Anghel I."/>
            <person name="Soltis D."/>
            <person name="Soltis P."/>
            <person name="Zapata F."/>
        </authorList>
    </citation>
    <scope>NUCLEOTIDE SEQUENCE</scope>
    <source>
        <strain evidence="1">UCBG64.0493</strain>
        <tissue evidence="1">Leaf</tissue>
    </source>
</reference>
<sequence length="85" mass="10344">MLQLCRFKENCNHHPGNSEEFPSPYVRHSYPVNRNERPQLLAPSFFTEIGIFLRFSQRDLRKLKVFNKFRDDGYRHIHETMGMMW</sequence>
<proteinExistence type="predicted"/>
<keyword evidence="2" id="KW-1185">Reference proteome</keyword>
<protein>
    <submittedName>
        <fullName evidence="1">Uncharacterized protein</fullName>
    </submittedName>
</protein>